<evidence type="ECO:0000313" key="3">
    <source>
        <dbReference type="EMBL" id="GAA0486654.1"/>
    </source>
</evidence>
<name>A0ABN1AYR7_9SPHN</name>
<evidence type="ECO:0000256" key="1">
    <source>
        <dbReference type="SAM" id="MobiDB-lite"/>
    </source>
</evidence>
<feature type="compositionally biased region" description="Basic and acidic residues" evidence="1">
    <location>
        <begin position="99"/>
        <end position="111"/>
    </location>
</feature>
<dbReference type="Proteomes" id="UP001500713">
    <property type="component" value="Unassembled WGS sequence"/>
</dbReference>
<reference evidence="3 4" key="1">
    <citation type="journal article" date="2019" name="Int. J. Syst. Evol. Microbiol.">
        <title>The Global Catalogue of Microorganisms (GCM) 10K type strain sequencing project: providing services to taxonomists for standard genome sequencing and annotation.</title>
        <authorList>
            <consortium name="The Broad Institute Genomics Platform"/>
            <consortium name="The Broad Institute Genome Sequencing Center for Infectious Disease"/>
            <person name="Wu L."/>
            <person name="Ma J."/>
        </authorList>
    </citation>
    <scope>NUCLEOTIDE SEQUENCE [LARGE SCALE GENOMIC DNA]</scope>
    <source>
        <strain evidence="3 4">JCM 14162</strain>
    </source>
</reference>
<sequence length="538" mass="58561">MTRHRLTPITALIVLPVATLYGGGATAATKGETKNDQIRPAPALTATEAEAETARILARLKAVRSPVLQQKEESKKLPMTLAVAPTKQPPAAQPLVPEHPAEKVQDKRPPAREMATTQPPAKKQTSKVTDQDTSNITAALQAIQSELSEQKKLIASQNALIQSQSDKIKQLELHNQLVRAAAPVESPFALSQIRGAGIQRSQVETAAVQIGTTPDDELTMPEGPVGEAPPEANNIEQKVEAVPEGQGVLTPRGQFVLDPSIEYTRSSTNRLVFRGIELIPGIQIGAIEASDADRDTIVGTFAMRYGLTNRLEIEGRVPLLYRKDRIQVVQQRDEQITREVGLEETGIGDAEISLRYQLNRPKPQSPIWVAGLRVKTDTGTSPYEIPFDEFGVATGLATGSGFWGVQPSISFLLPSDPVVIYGGTGYLWNIERDIDRVVGDVFVGKVDPGDAINASVGFGFALNPRFSFSLGYRHNYIFSTKTELGDTLQESNDIQVGSLNFGMSYRLSEKQSMNLGFQFGVTEDAPDVSIVARIPFRF</sequence>
<feature type="chain" id="PRO_5045553112" evidence="2">
    <location>
        <begin position="28"/>
        <end position="538"/>
    </location>
</feature>
<protein>
    <submittedName>
        <fullName evidence="3">Acetate kinase</fullName>
    </submittedName>
</protein>
<keyword evidence="4" id="KW-1185">Reference proteome</keyword>
<dbReference type="InterPro" id="IPR011250">
    <property type="entry name" value="OMP/PagP_B-barrel"/>
</dbReference>
<evidence type="ECO:0000313" key="4">
    <source>
        <dbReference type="Proteomes" id="UP001500713"/>
    </source>
</evidence>
<feature type="signal peptide" evidence="2">
    <location>
        <begin position="1"/>
        <end position="27"/>
    </location>
</feature>
<keyword evidence="2" id="KW-0732">Signal</keyword>
<organism evidence="3 4">
    <name type="scientific">Parasphingorhabdus litoris</name>
    <dbReference type="NCBI Taxonomy" id="394733"/>
    <lineage>
        <taxon>Bacteria</taxon>
        <taxon>Pseudomonadati</taxon>
        <taxon>Pseudomonadota</taxon>
        <taxon>Alphaproteobacteria</taxon>
        <taxon>Sphingomonadales</taxon>
        <taxon>Sphingomonadaceae</taxon>
        <taxon>Parasphingorhabdus</taxon>
    </lineage>
</organism>
<evidence type="ECO:0000256" key="2">
    <source>
        <dbReference type="SAM" id="SignalP"/>
    </source>
</evidence>
<keyword evidence="3" id="KW-0808">Transferase</keyword>
<gene>
    <name evidence="3" type="ORF">GCM10009096_31820</name>
</gene>
<feature type="region of interest" description="Disordered" evidence="1">
    <location>
        <begin position="86"/>
        <end position="132"/>
    </location>
</feature>
<dbReference type="GO" id="GO:0016301">
    <property type="term" value="F:kinase activity"/>
    <property type="evidence" value="ECO:0007669"/>
    <property type="project" value="UniProtKB-KW"/>
</dbReference>
<dbReference type="RefSeq" id="WP_229955705.1">
    <property type="nucleotide sequence ID" value="NZ_BAAAEM010000003.1"/>
</dbReference>
<dbReference type="SUPFAM" id="SSF56925">
    <property type="entry name" value="OMPA-like"/>
    <property type="match status" value="1"/>
</dbReference>
<dbReference type="EMBL" id="BAAAEM010000003">
    <property type="protein sequence ID" value="GAA0486654.1"/>
    <property type="molecule type" value="Genomic_DNA"/>
</dbReference>
<keyword evidence="3" id="KW-0418">Kinase</keyword>
<dbReference type="InterPro" id="IPR025737">
    <property type="entry name" value="FApF"/>
</dbReference>
<comment type="caution">
    <text evidence="3">The sequence shown here is derived from an EMBL/GenBank/DDBJ whole genome shotgun (WGS) entry which is preliminary data.</text>
</comment>
<dbReference type="Pfam" id="PF13557">
    <property type="entry name" value="Phenol_MetA_deg"/>
    <property type="match status" value="1"/>
</dbReference>
<proteinExistence type="predicted"/>
<accession>A0ABN1AYR7</accession>